<sequence>MYIRLILAKFAVMSQKHCVKSVGKVWTFEEWNPALCSPKHLSLNFKTAQASQSFPLRDWTPNERPMGLRRCLFERWTGAGVPGKGPVPHLSPAEEPTPEDFLISMRNPSLSLDRCSLLLCIADILE</sequence>
<organism evidence="1 2">
    <name type="scientific">Araneus ventricosus</name>
    <name type="common">Orbweaver spider</name>
    <name type="synonym">Epeira ventricosa</name>
    <dbReference type="NCBI Taxonomy" id="182803"/>
    <lineage>
        <taxon>Eukaryota</taxon>
        <taxon>Metazoa</taxon>
        <taxon>Ecdysozoa</taxon>
        <taxon>Arthropoda</taxon>
        <taxon>Chelicerata</taxon>
        <taxon>Arachnida</taxon>
        <taxon>Araneae</taxon>
        <taxon>Araneomorphae</taxon>
        <taxon>Entelegynae</taxon>
        <taxon>Araneoidea</taxon>
        <taxon>Araneidae</taxon>
        <taxon>Araneus</taxon>
    </lineage>
</organism>
<name>A0A4Y2BXK2_ARAVE</name>
<dbReference type="AlphaFoldDB" id="A0A4Y2BXK2"/>
<dbReference type="EMBL" id="BGPR01000115">
    <property type="protein sequence ID" value="GBL95874.1"/>
    <property type="molecule type" value="Genomic_DNA"/>
</dbReference>
<keyword evidence="2" id="KW-1185">Reference proteome</keyword>
<evidence type="ECO:0000313" key="2">
    <source>
        <dbReference type="Proteomes" id="UP000499080"/>
    </source>
</evidence>
<evidence type="ECO:0000313" key="1">
    <source>
        <dbReference type="EMBL" id="GBL95874.1"/>
    </source>
</evidence>
<protein>
    <submittedName>
        <fullName evidence="1">Uncharacterized protein</fullName>
    </submittedName>
</protein>
<gene>
    <name evidence="1" type="ORF">AVEN_227120_1</name>
</gene>
<reference evidence="1 2" key="1">
    <citation type="journal article" date="2019" name="Sci. Rep.">
        <title>Orb-weaving spider Araneus ventricosus genome elucidates the spidroin gene catalogue.</title>
        <authorList>
            <person name="Kono N."/>
            <person name="Nakamura H."/>
            <person name="Ohtoshi R."/>
            <person name="Moran D.A.P."/>
            <person name="Shinohara A."/>
            <person name="Yoshida Y."/>
            <person name="Fujiwara M."/>
            <person name="Mori M."/>
            <person name="Tomita M."/>
            <person name="Arakawa K."/>
        </authorList>
    </citation>
    <scope>NUCLEOTIDE SEQUENCE [LARGE SCALE GENOMIC DNA]</scope>
</reference>
<proteinExistence type="predicted"/>
<dbReference type="Proteomes" id="UP000499080">
    <property type="component" value="Unassembled WGS sequence"/>
</dbReference>
<comment type="caution">
    <text evidence="1">The sequence shown here is derived from an EMBL/GenBank/DDBJ whole genome shotgun (WGS) entry which is preliminary data.</text>
</comment>
<accession>A0A4Y2BXK2</accession>